<keyword evidence="2 7" id="KW-0812">Transmembrane</keyword>
<organism evidence="8 9">
    <name type="scientific">Scytalidium lignicola</name>
    <name type="common">Hyphomycete</name>
    <dbReference type="NCBI Taxonomy" id="5539"/>
    <lineage>
        <taxon>Eukaryota</taxon>
        <taxon>Fungi</taxon>
        <taxon>Dikarya</taxon>
        <taxon>Ascomycota</taxon>
        <taxon>Pezizomycotina</taxon>
        <taxon>Leotiomycetes</taxon>
        <taxon>Leotiomycetes incertae sedis</taxon>
        <taxon>Scytalidium</taxon>
    </lineage>
</organism>
<evidence type="ECO:0000256" key="4">
    <source>
        <dbReference type="ARBA" id="ARBA00023136"/>
    </source>
</evidence>
<feature type="compositionally biased region" description="Polar residues" evidence="6">
    <location>
        <begin position="741"/>
        <end position="764"/>
    </location>
</feature>
<dbReference type="AlphaFoldDB" id="A0A3E2H7J2"/>
<feature type="non-terminal residue" evidence="8">
    <location>
        <position position="1"/>
    </location>
</feature>
<dbReference type="InterPro" id="IPR045863">
    <property type="entry name" value="CorA_TM1_TM2"/>
</dbReference>
<evidence type="ECO:0000256" key="7">
    <source>
        <dbReference type="SAM" id="Phobius"/>
    </source>
</evidence>
<feature type="compositionally biased region" description="Acidic residues" evidence="6">
    <location>
        <begin position="629"/>
        <end position="638"/>
    </location>
</feature>
<comment type="subcellular location">
    <subcellularLocation>
        <location evidence="1">Membrane</location>
        <topology evidence="1">Multi-pass membrane protein</topology>
    </subcellularLocation>
</comment>
<evidence type="ECO:0000313" key="9">
    <source>
        <dbReference type="Proteomes" id="UP000258309"/>
    </source>
</evidence>
<evidence type="ECO:0000256" key="3">
    <source>
        <dbReference type="ARBA" id="ARBA00022989"/>
    </source>
</evidence>
<proteinExistence type="predicted"/>
<dbReference type="GO" id="GO:0016020">
    <property type="term" value="C:membrane"/>
    <property type="evidence" value="ECO:0007669"/>
    <property type="project" value="UniProtKB-SubCell"/>
</dbReference>
<dbReference type="InterPro" id="IPR002523">
    <property type="entry name" value="MgTranspt_CorA/ZnTranspt_ZntB"/>
</dbReference>
<reference evidence="8 9" key="1">
    <citation type="submission" date="2018-05" db="EMBL/GenBank/DDBJ databases">
        <title>Draft genome sequence of Scytalidium lignicola DSM 105466, a ubiquitous saprotrophic fungus.</title>
        <authorList>
            <person name="Buettner E."/>
            <person name="Gebauer A.M."/>
            <person name="Hofrichter M."/>
            <person name="Liers C."/>
            <person name="Kellner H."/>
        </authorList>
    </citation>
    <scope>NUCLEOTIDE SEQUENCE [LARGE SCALE GENOMIC DNA]</scope>
    <source>
        <strain evidence="8 9">DSM 105466</strain>
    </source>
</reference>
<accession>A0A3E2H7J2</accession>
<dbReference type="GO" id="GO:0046873">
    <property type="term" value="F:metal ion transmembrane transporter activity"/>
    <property type="evidence" value="ECO:0007669"/>
    <property type="project" value="InterPro"/>
</dbReference>
<dbReference type="Proteomes" id="UP000258309">
    <property type="component" value="Unassembled WGS sequence"/>
</dbReference>
<sequence>MAVAAWQPSNVLTDVDRQEKRRREGAARREAMRGVTEALAAGQGKAARAKRLPLLATLLGPATEELLKRLDEQHQAYLETFRLVHESLAQTQAAPTATAPRSPSLAPTSSPPPIPPTIKRLRRETLDFDAERLSPVRSLTLQSSIITGDETSDDEDDGDLYVQTPLPPSQFDHEIHLRSHLKNFKFGEASLKLLESVIAENGRLVNPVLFPEYSKDELSHNSHYSVYDVGADGAPVDRHQPGNGSIDMLIWRAIREVNANPARETKAVGRITFEYYTCVGPECQPMPWQLADRDLTVSPHHIPISRCGAIVALSLSGAPIRKIRNPSRNAKTLHGFVHDPWAAWQVLSIQCYPDHKHTMDTHDSTKHYVNGPEAFMYTLLAEFKDAQKRYEEIYHRITKLITPSADFMFNSKLRDKLLFEDASFTYSRRYFWAYQTLGIMNQGIKSIIDSYHTSFTDDVWEGQHKSIWPMADGNSSRSMYFKKRMRNLRLEFEKEIKGLERVAAENDERRKEIRTLRDQLFSGTSVLESRKSVEMSQITVQQGHNIKLLTLVSIFFLPLTFVTSVFGMSNMPTEHQFLSFAIVMTTVCVPFFLLIGSLNTIRGMEFWRMKTLMVINWITRKPSPKSHDDEEDDEDEAEREAWGVPKPQNRIATANRTPSHSEARAIRMAQLRQPSMSRSSTVHSETPSFQLSSPPPEPPVQNSGSTGTNITIQEISNIEQQAPSNSSSEKTLNTETKRVTSFDTNKQNGIVAQDRVTTQGSITTGGARESKNRDWRWVQKMLGMRKNGAKNNDEHNV</sequence>
<feature type="region of interest" description="Disordered" evidence="6">
    <location>
        <begin position="91"/>
        <end position="118"/>
    </location>
</feature>
<feature type="compositionally biased region" description="Low complexity" evidence="6">
    <location>
        <begin position="91"/>
        <end position="108"/>
    </location>
</feature>
<dbReference type="OrthoDB" id="426293at2759"/>
<name>A0A3E2H7J2_SCYLI</name>
<evidence type="ECO:0000313" key="8">
    <source>
        <dbReference type="EMBL" id="RFU29241.1"/>
    </source>
</evidence>
<keyword evidence="3 7" id="KW-1133">Transmembrane helix</keyword>
<gene>
    <name evidence="8" type="ORF">B7463_g7108</name>
</gene>
<keyword evidence="5" id="KW-0175">Coiled coil</keyword>
<protein>
    <submittedName>
        <fullName evidence="8">Uncharacterized protein</fullName>
    </submittedName>
</protein>
<dbReference type="PANTHER" id="PTHR47685">
    <property type="entry name" value="MAGNESIUM TRANSPORT PROTEIN CORA"/>
    <property type="match status" value="1"/>
</dbReference>
<feature type="coiled-coil region" evidence="5">
    <location>
        <begin position="482"/>
        <end position="519"/>
    </location>
</feature>
<dbReference type="Pfam" id="PF01544">
    <property type="entry name" value="CorA"/>
    <property type="match status" value="1"/>
</dbReference>
<comment type="caution">
    <text evidence="8">The sequence shown here is derived from an EMBL/GenBank/DDBJ whole genome shotgun (WGS) entry which is preliminary data.</text>
</comment>
<evidence type="ECO:0000256" key="1">
    <source>
        <dbReference type="ARBA" id="ARBA00004141"/>
    </source>
</evidence>
<evidence type="ECO:0000256" key="2">
    <source>
        <dbReference type="ARBA" id="ARBA00022692"/>
    </source>
</evidence>
<feature type="transmembrane region" description="Helical" evidence="7">
    <location>
        <begin position="548"/>
        <end position="568"/>
    </location>
</feature>
<keyword evidence="9" id="KW-1185">Reference proteome</keyword>
<feature type="compositionally biased region" description="Polar residues" evidence="6">
    <location>
        <begin position="700"/>
        <end position="734"/>
    </location>
</feature>
<dbReference type="SUPFAM" id="SSF144083">
    <property type="entry name" value="Magnesium transport protein CorA, transmembrane region"/>
    <property type="match status" value="1"/>
</dbReference>
<evidence type="ECO:0000256" key="6">
    <source>
        <dbReference type="SAM" id="MobiDB-lite"/>
    </source>
</evidence>
<dbReference type="InterPro" id="IPR050829">
    <property type="entry name" value="CorA_MIT"/>
</dbReference>
<feature type="compositionally biased region" description="Polar residues" evidence="6">
    <location>
        <begin position="672"/>
        <end position="692"/>
    </location>
</feature>
<feature type="compositionally biased region" description="Basic and acidic residues" evidence="6">
    <location>
        <begin position="14"/>
        <end position="30"/>
    </location>
</feature>
<feature type="region of interest" description="Disordered" evidence="6">
    <location>
        <begin position="1"/>
        <end position="30"/>
    </location>
</feature>
<dbReference type="EMBL" id="NCSJ02000135">
    <property type="protein sequence ID" value="RFU29241.1"/>
    <property type="molecule type" value="Genomic_DNA"/>
</dbReference>
<feature type="region of interest" description="Disordered" evidence="6">
    <location>
        <begin position="621"/>
        <end position="773"/>
    </location>
</feature>
<feature type="non-terminal residue" evidence="8">
    <location>
        <position position="797"/>
    </location>
</feature>
<dbReference type="Gene3D" id="1.20.58.340">
    <property type="entry name" value="Magnesium transport protein CorA, transmembrane region"/>
    <property type="match status" value="1"/>
</dbReference>
<evidence type="ECO:0000256" key="5">
    <source>
        <dbReference type="SAM" id="Coils"/>
    </source>
</evidence>
<dbReference type="PANTHER" id="PTHR47685:SF1">
    <property type="entry name" value="MAGNESIUM TRANSPORT PROTEIN CORA"/>
    <property type="match status" value="1"/>
</dbReference>
<keyword evidence="4 7" id="KW-0472">Membrane</keyword>
<feature type="transmembrane region" description="Helical" evidence="7">
    <location>
        <begin position="580"/>
        <end position="601"/>
    </location>
</feature>